<keyword evidence="2" id="KW-0808">Transferase</keyword>
<dbReference type="OrthoDB" id="9790710at2"/>
<gene>
    <name evidence="2" type="ORF">ATK78_3147</name>
</gene>
<dbReference type="Gene3D" id="3.40.50.2000">
    <property type="entry name" value="Glycogen Phosphorylase B"/>
    <property type="match status" value="2"/>
</dbReference>
<proteinExistence type="predicted"/>
<dbReference type="AlphaFoldDB" id="A0A4R6SW78"/>
<evidence type="ECO:0000259" key="1">
    <source>
        <dbReference type="Pfam" id="PF00534"/>
    </source>
</evidence>
<protein>
    <submittedName>
        <fullName evidence="2">Glycosyltransferase involved in cell wall biosynthesis</fullName>
    </submittedName>
</protein>
<feature type="domain" description="Glycosyl transferase family 1" evidence="1">
    <location>
        <begin position="194"/>
        <end position="342"/>
    </location>
</feature>
<dbReference type="Proteomes" id="UP000295620">
    <property type="component" value="Unassembled WGS sequence"/>
</dbReference>
<comment type="caution">
    <text evidence="2">The sequence shown here is derived from an EMBL/GenBank/DDBJ whole genome shotgun (WGS) entry which is preliminary data.</text>
</comment>
<dbReference type="PANTHER" id="PTHR45947">
    <property type="entry name" value="SULFOQUINOVOSYL TRANSFERASE SQD2"/>
    <property type="match status" value="1"/>
</dbReference>
<accession>A0A4R6SW78</accession>
<evidence type="ECO:0000313" key="2">
    <source>
        <dbReference type="EMBL" id="TDQ08631.1"/>
    </source>
</evidence>
<dbReference type="PANTHER" id="PTHR45947:SF3">
    <property type="entry name" value="SULFOQUINOVOSYL TRANSFERASE SQD2"/>
    <property type="match status" value="1"/>
</dbReference>
<evidence type="ECO:0000313" key="3">
    <source>
        <dbReference type="Proteomes" id="UP000295620"/>
    </source>
</evidence>
<dbReference type="RefSeq" id="WP_133576984.1">
    <property type="nucleotide sequence ID" value="NZ_SNYC01000005.1"/>
</dbReference>
<dbReference type="Pfam" id="PF00534">
    <property type="entry name" value="Glycos_transf_1"/>
    <property type="match status" value="1"/>
</dbReference>
<dbReference type="SUPFAM" id="SSF53756">
    <property type="entry name" value="UDP-Glycosyltransferase/glycogen phosphorylase"/>
    <property type="match status" value="1"/>
</dbReference>
<dbReference type="EMBL" id="SNYC01000005">
    <property type="protein sequence ID" value="TDQ08631.1"/>
    <property type="molecule type" value="Genomic_DNA"/>
</dbReference>
<dbReference type="InterPro" id="IPR001296">
    <property type="entry name" value="Glyco_trans_1"/>
</dbReference>
<dbReference type="GO" id="GO:0016757">
    <property type="term" value="F:glycosyltransferase activity"/>
    <property type="evidence" value="ECO:0007669"/>
    <property type="project" value="InterPro"/>
</dbReference>
<organism evidence="2 3">
    <name type="scientific">Pedobacter metabolipauper</name>
    <dbReference type="NCBI Taxonomy" id="425513"/>
    <lineage>
        <taxon>Bacteria</taxon>
        <taxon>Pseudomonadati</taxon>
        <taxon>Bacteroidota</taxon>
        <taxon>Sphingobacteriia</taxon>
        <taxon>Sphingobacteriales</taxon>
        <taxon>Sphingobacteriaceae</taxon>
        <taxon>Pedobacter</taxon>
    </lineage>
</organism>
<dbReference type="CDD" id="cd03801">
    <property type="entry name" value="GT4_PimA-like"/>
    <property type="match status" value="1"/>
</dbReference>
<reference evidence="2 3" key="1">
    <citation type="submission" date="2019-03" db="EMBL/GenBank/DDBJ databases">
        <title>Genomic Encyclopedia of Archaeal and Bacterial Type Strains, Phase II (KMG-II): from individual species to whole genera.</title>
        <authorList>
            <person name="Goeker M."/>
        </authorList>
    </citation>
    <scope>NUCLEOTIDE SEQUENCE [LARGE SCALE GENOMIC DNA]</scope>
    <source>
        <strain evidence="2 3">DSM 19035</strain>
    </source>
</reference>
<name>A0A4R6SW78_9SPHI</name>
<dbReference type="InterPro" id="IPR050194">
    <property type="entry name" value="Glycosyltransferase_grp1"/>
</dbReference>
<keyword evidence="3" id="KW-1185">Reference proteome</keyword>
<sequence length="371" mass="42244">MIKLAIVCTHPIQYYVPVFKLLAQKTEIKVFYTRGKDAVYDNGFQQFIHWDIPLLDGYDHEFLINTAQQPNSIHFNGIKNPEAIASILKFNPDRLLVYGWAHHSHLQIIRHFNRKLPILFRGDSTLLNSTPFVKRLAKKYLLNWIYKQIDIALYTGSHNKKYYNAYGLKERQLIFCPHAVDNARFHQQGNLPVREILNVQETDLLIVFAGKLEPIKNPNLLAQAFLELNLPHTHLLFTGSGILEKELKTRCCSNNNIHFLPFQNQQNMPSIYQAADLFCLPSIKESWGLAINEAMAAGKAVLVSDQAGAAIDLVRQTNGTTFKSGSKSDLKQKLTELMTTRNALRLQGASSLTIIQSWNFETQVKSILNAL</sequence>